<dbReference type="SMART" id="SM00248">
    <property type="entry name" value="ANK"/>
    <property type="match status" value="4"/>
</dbReference>
<evidence type="ECO:0000256" key="2">
    <source>
        <dbReference type="ARBA" id="ARBA00022679"/>
    </source>
</evidence>
<evidence type="ECO:0000256" key="5">
    <source>
        <dbReference type="ARBA" id="ARBA00022840"/>
    </source>
</evidence>
<evidence type="ECO:0000313" key="8">
    <source>
        <dbReference type="Proteomes" id="UP000887561"/>
    </source>
</evidence>
<dbReference type="Pfam" id="PF00023">
    <property type="entry name" value="Ank"/>
    <property type="match status" value="1"/>
</dbReference>
<reference evidence="9" key="1">
    <citation type="submission" date="2022-11" db="UniProtKB">
        <authorList>
            <consortium name="WormBaseParasite"/>
        </authorList>
    </citation>
    <scope>IDENTIFICATION</scope>
</reference>
<evidence type="ECO:0000256" key="3">
    <source>
        <dbReference type="ARBA" id="ARBA00022741"/>
    </source>
</evidence>
<dbReference type="PROSITE" id="PS50297">
    <property type="entry name" value="ANK_REP_REGION"/>
    <property type="match status" value="3"/>
</dbReference>
<keyword evidence="5" id="KW-0067">ATP-binding</keyword>
<evidence type="ECO:0000256" key="6">
    <source>
        <dbReference type="PROSITE-ProRule" id="PRU00023"/>
    </source>
</evidence>
<dbReference type="SUPFAM" id="SSF47986">
    <property type="entry name" value="DEATH domain"/>
    <property type="match status" value="1"/>
</dbReference>
<dbReference type="InterPro" id="IPR000488">
    <property type="entry name" value="Death_dom"/>
</dbReference>
<dbReference type="PANTHER" id="PTHR24342:SF14">
    <property type="entry name" value="DEATH-ASSOCIATED PROTEIN KINASE DAPK-1"/>
    <property type="match status" value="1"/>
</dbReference>
<dbReference type="GO" id="GO:0004674">
    <property type="term" value="F:protein serine/threonine kinase activity"/>
    <property type="evidence" value="ECO:0007669"/>
    <property type="project" value="UniProtKB-KW"/>
</dbReference>
<dbReference type="InterPro" id="IPR011029">
    <property type="entry name" value="DEATH-like_dom_sf"/>
</dbReference>
<dbReference type="Gene3D" id="1.25.40.20">
    <property type="entry name" value="Ankyrin repeat-containing domain"/>
    <property type="match status" value="1"/>
</dbReference>
<proteinExistence type="predicted"/>
<name>A0A915LG57_MELJA</name>
<feature type="domain" description="Death" evidence="7">
    <location>
        <begin position="680"/>
        <end position="761"/>
    </location>
</feature>
<dbReference type="AlphaFoldDB" id="A0A915LG57"/>
<dbReference type="GO" id="GO:0043065">
    <property type="term" value="P:positive regulation of apoptotic process"/>
    <property type="evidence" value="ECO:0007669"/>
    <property type="project" value="TreeGrafter"/>
</dbReference>
<dbReference type="Proteomes" id="UP000887561">
    <property type="component" value="Unplaced"/>
</dbReference>
<dbReference type="Pfam" id="PF12796">
    <property type="entry name" value="Ank_2"/>
    <property type="match status" value="1"/>
</dbReference>
<organism evidence="8 9">
    <name type="scientific">Meloidogyne javanica</name>
    <name type="common">Root-knot nematode worm</name>
    <dbReference type="NCBI Taxonomy" id="6303"/>
    <lineage>
        <taxon>Eukaryota</taxon>
        <taxon>Metazoa</taxon>
        <taxon>Ecdysozoa</taxon>
        <taxon>Nematoda</taxon>
        <taxon>Chromadorea</taxon>
        <taxon>Rhabditida</taxon>
        <taxon>Tylenchina</taxon>
        <taxon>Tylenchomorpha</taxon>
        <taxon>Tylenchoidea</taxon>
        <taxon>Meloidogynidae</taxon>
        <taxon>Meloidogyninae</taxon>
        <taxon>Meloidogyne</taxon>
        <taxon>Meloidogyne incognita group</taxon>
    </lineage>
</organism>
<dbReference type="Gene3D" id="1.10.533.10">
    <property type="entry name" value="Death Domain, Fas"/>
    <property type="match status" value="1"/>
</dbReference>
<dbReference type="InterPro" id="IPR036770">
    <property type="entry name" value="Ankyrin_rpt-contain_sf"/>
</dbReference>
<dbReference type="WBParaSite" id="scaffold1141_cov217.g2548">
    <property type="protein sequence ID" value="scaffold1141_cov217.g2548"/>
    <property type="gene ID" value="scaffold1141_cov217.g2548"/>
</dbReference>
<dbReference type="InterPro" id="IPR002110">
    <property type="entry name" value="Ankyrin_rpt"/>
</dbReference>
<dbReference type="GO" id="GO:0005634">
    <property type="term" value="C:nucleus"/>
    <property type="evidence" value="ECO:0007669"/>
    <property type="project" value="TreeGrafter"/>
</dbReference>
<evidence type="ECO:0000313" key="9">
    <source>
        <dbReference type="WBParaSite" id="scaffold1141_cov217.g2548"/>
    </source>
</evidence>
<keyword evidence="4" id="KW-0418">Kinase</keyword>
<dbReference type="PROSITE" id="PS50088">
    <property type="entry name" value="ANK_REPEAT"/>
    <property type="match status" value="3"/>
</dbReference>
<dbReference type="SMART" id="SM00005">
    <property type="entry name" value="DEATH"/>
    <property type="match status" value="1"/>
</dbReference>
<dbReference type="Pfam" id="PF00531">
    <property type="entry name" value="Death"/>
    <property type="match status" value="1"/>
</dbReference>
<protein>
    <submittedName>
        <fullName evidence="9">Death domain-containing protein</fullName>
    </submittedName>
</protein>
<feature type="repeat" description="ANK" evidence="6">
    <location>
        <begin position="37"/>
        <end position="69"/>
    </location>
</feature>
<keyword evidence="3" id="KW-0547">Nucleotide-binding</keyword>
<keyword evidence="6" id="KW-0040">ANK repeat</keyword>
<dbReference type="PANTHER" id="PTHR24342">
    <property type="entry name" value="SERINE/THREONINE-PROTEIN KINASE 17"/>
    <property type="match status" value="1"/>
</dbReference>
<evidence type="ECO:0000259" key="7">
    <source>
        <dbReference type="PROSITE" id="PS50017"/>
    </source>
</evidence>
<keyword evidence="2" id="KW-0808">Transferase</keyword>
<dbReference type="PROSITE" id="PS50017">
    <property type="entry name" value="DEATH_DOMAIN"/>
    <property type="match status" value="1"/>
</dbReference>
<keyword evidence="8" id="KW-1185">Reference proteome</keyword>
<sequence>MIPSGQTALHMALSRGHFDIAILLLGRGCNSTIQDQNGDTPLHLAAEKGLFTIAQTICQLNIPIDIQNSQGLSPLHVAARFGSIEIVRCLCLAGANVHLKTNDGMTAEIVALAQEHKHIAVLLGKVKQEKERQKFVEQLTTLDIPLNRIKLKVFGSQGAGKTRLIQALQRPSSASSLNSLVESVSRRFSGSLFLSSSTTQTGPPSVVTRCSDDPQDEYKELLYWLNFLKGRVTPTEPIGHCGLMARRAVVAIVGTFCGTDSSSSSSPSSPSQPPITLNEAEAMMKTLKMRFETHFEIHPQLLLVDLSAQTDCKGLKELRNFLVKSRESILQRLQRPLRLLDPALFFLEQLREKYSQFPCVTWNYFTYLIPSEVNPLASDGHCRQLIQQLQLIGEVVYLRDECKELDYIVISPEWLGTHLLGTLFSNQFAQTNRTNGRLMFEDFAAAFPEVADTGDLLQIMETLQICSLVEPDFEFPAFITCNPPIDIWQPNRPQFLYAGLRIKPARGMEQTMQAIFPRIQVSMRKSMQDFQDSLDAELLQWKGCSKMLSGKMEALVRLIGDSVEVQIRGPSSMSNSAIYFLEDLTNLVEQTAAEVAPGISTERHFLSPKHLKEHRTNPASFTPEVIMEMQLNESLIIENSDGEQEEFTDVVCFGSTEVAGLLSLGIDISVAQLQPCTRSELAALLDPSDPMGRDWSILAVRLNLAEALPSVDSTGQSLSRTDQLLAEWAITTAGNASIGRLATILSEMGRDDDYHTVDNPVEFYAGRRSPLSPSTDSNNGNACSSISEEEQKFLHYLEIRLEPIPKKKLSYTEDGRRCYDGEPEKSNESPEEMWARLMLKLSCNKAIEEGLIRVGRKKRSSSRKILQRLISTSRGSIRTLLGSKKDEETNEVNNEK</sequence>
<feature type="repeat" description="ANK" evidence="6">
    <location>
        <begin position="70"/>
        <end position="102"/>
    </location>
</feature>
<evidence type="ECO:0000256" key="1">
    <source>
        <dbReference type="ARBA" id="ARBA00022527"/>
    </source>
</evidence>
<dbReference type="GO" id="GO:0035556">
    <property type="term" value="P:intracellular signal transduction"/>
    <property type="evidence" value="ECO:0007669"/>
    <property type="project" value="TreeGrafter"/>
</dbReference>
<dbReference type="GO" id="GO:0005524">
    <property type="term" value="F:ATP binding"/>
    <property type="evidence" value="ECO:0007669"/>
    <property type="project" value="UniProtKB-KW"/>
</dbReference>
<feature type="repeat" description="ANK" evidence="6">
    <location>
        <begin position="4"/>
        <end position="36"/>
    </location>
</feature>
<accession>A0A915LG57</accession>
<keyword evidence="1" id="KW-0723">Serine/threonine-protein kinase</keyword>
<dbReference type="SUPFAM" id="SSF48403">
    <property type="entry name" value="Ankyrin repeat"/>
    <property type="match status" value="1"/>
</dbReference>
<evidence type="ECO:0000256" key="4">
    <source>
        <dbReference type="ARBA" id="ARBA00022777"/>
    </source>
</evidence>